<dbReference type="EMBL" id="CAJOBI010002989">
    <property type="protein sequence ID" value="CAF3952007.1"/>
    <property type="molecule type" value="Genomic_DNA"/>
</dbReference>
<evidence type="ECO:0000313" key="3">
    <source>
        <dbReference type="EMBL" id="CAF4556384.1"/>
    </source>
</evidence>
<gene>
    <name evidence="3" type="ORF">GIL414_LOCUS37061</name>
    <name evidence="2" type="ORF">SMN809_LOCUS9302</name>
</gene>
<dbReference type="EMBL" id="CAJOBJ010094084">
    <property type="protein sequence ID" value="CAF4556384.1"/>
    <property type="molecule type" value="Genomic_DNA"/>
</dbReference>
<reference evidence="3" key="1">
    <citation type="submission" date="2021-02" db="EMBL/GenBank/DDBJ databases">
        <authorList>
            <person name="Nowell W R."/>
        </authorList>
    </citation>
    <scope>NUCLEOTIDE SEQUENCE</scope>
</reference>
<comment type="caution">
    <text evidence="3">The sequence shown here is derived from an EMBL/GenBank/DDBJ whole genome shotgun (WGS) entry which is preliminary data.</text>
</comment>
<accession>A0A8S2YHS8</accession>
<feature type="region of interest" description="Disordered" evidence="1">
    <location>
        <begin position="146"/>
        <end position="167"/>
    </location>
</feature>
<organism evidence="3 4">
    <name type="scientific">Rotaria magnacalcarata</name>
    <dbReference type="NCBI Taxonomy" id="392030"/>
    <lineage>
        <taxon>Eukaryota</taxon>
        <taxon>Metazoa</taxon>
        <taxon>Spiralia</taxon>
        <taxon>Gnathifera</taxon>
        <taxon>Rotifera</taxon>
        <taxon>Eurotatoria</taxon>
        <taxon>Bdelloidea</taxon>
        <taxon>Philodinida</taxon>
        <taxon>Philodinidae</taxon>
        <taxon>Rotaria</taxon>
    </lineage>
</organism>
<protein>
    <submittedName>
        <fullName evidence="3">Uncharacterized protein</fullName>
    </submittedName>
</protein>
<sequence>MNERQFHFQDLLVERFRRIFKYLAPHDLVNPFERLNQQFDIMFAQQPLCLPNNQQMSIQLYCHYLKKIVSEHGSQIVYFHLSERSAPCAIDYFLSESLSLDVGYHRFYCDQYDECFDFGIAIQFLNCLPQLHSLYLRLASNVTRDLRSTPKPDSDSDSDGVGVGAKK</sequence>
<proteinExistence type="predicted"/>
<dbReference type="Proteomes" id="UP000676336">
    <property type="component" value="Unassembled WGS sequence"/>
</dbReference>
<evidence type="ECO:0000313" key="4">
    <source>
        <dbReference type="Proteomes" id="UP000681720"/>
    </source>
</evidence>
<name>A0A8S2YHS8_9BILA</name>
<evidence type="ECO:0000256" key="1">
    <source>
        <dbReference type="SAM" id="MobiDB-lite"/>
    </source>
</evidence>
<evidence type="ECO:0000313" key="2">
    <source>
        <dbReference type="EMBL" id="CAF3952007.1"/>
    </source>
</evidence>
<dbReference type="Proteomes" id="UP000681720">
    <property type="component" value="Unassembled WGS sequence"/>
</dbReference>
<dbReference type="AlphaFoldDB" id="A0A8S2YHS8"/>